<dbReference type="GO" id="GO:0034245">
    <property type="term" value="C:mitochondrial DNA-directed RNA polymerase complex"/>
    <property type="evidence" value="ECO:0007669"/>
    <property type="project" value="TreeGrafter"/>
</dbReference>
<geneLocation type="mitochondrion" evidence="12"/>
<evidence type="ECO:0000256" key="8">
    <source>
        <dbReference type="RuleBase" id="RU003805"/>
    </source>
</evidence>
<dbReference type="EMBL" id="MW874133">
    <property type="protein sequence ID" value="QWO71396.1"/>
    <property type="molecule type" value="Genomic_DNA"/>
</dbReference>
<evidence type="ECO:0000256" key="7">
    <source>
        <dbReference type="ARBA" id="ARBA00048552"/>
    </source>
</evidence>
<dbReference type="PROSITE" id="PS00489">
    <property type="entry name" value="RNA_POL_PHAGE_2"/>
    <property type="match status" value="1"/>
</dbReference>
<organism evidence="12">
    <name type="scientific">Termitomyces sp. K1Ag</name>
    <dbReference type="NCBI Taxonomy" id="1075695"/>
    <lineage>
        <taxon>Eukaryota</taxon>
        <taxon>Fungi</taxon>
        <taxon>Dikarya</taxon>
        <taxon>Basidiomycota</taxon>
        <taxon>Agaricomycotina</taxon>
        <taxon>Agaricomycetes</taxon>
        <taxon>Agaricomycetidae</taxon>
        <taxon>Agaricales</taxon>
        <taxon>Tricholomatineae</taxon>
        <taxon>Lyophyllaceae</taxon>
        <taxon>Termitomyces</taxon>
    </lineage>
</organism>
<dbReference type="SUPFAM" id="SSF56672">
    <property type="entry name" value="DNA/RNA polymerases"/>
    <property type="match status" value="1"/>
</dbReference>
<dbReference type="AlphaFoldDB" id="A0A8F1D5H6"/>
<feature type="compositionally biased region" description="Low complexity" evidence="10">
    <location>
        <begin position="284"/>
        <end position="297"/>
    </location>
</feature>
<dbReference type="PANTHER" id="PTHR10102:SF0">
    <property type="entry name" value="DNA-DIRECTED RNA POLYMERASE, MITOCHONDRIAL"/>
    <property type="match status" value="1"/>
</dbReference>
<feature type="compositionally biased region" description="Polar residues" evidence="10">
    <location>
        <begin position="260"/>
        <end position="273"/>
    </location>
</feature>
<feature type="coiled-coil region" evidence="9">
    <location>
        <begin position="895"/>
        <end position="922"/>
    </location>
</feature>
<keyword evidence="12" id="KW-0496">Mitochondrion</keyword>
<feature type="domain" description="DNA-directed RNA polymerase C-terminal" evidence="11">
    <location>
        <begin position="709"/>
        <end position="1154"/>
    </location>
</feature>
<keyword evidence="4 8" id="KW-0808">Transferase</keyword>
<evidence type="ECO:0000256" key="6">
    <source>
        <dbReference type="ARBA" id="ARBA00023163"/>
    </source>
</evidence>
<dbReference type="PROSITE" id="PS00900">
    <property type="entry name" value="RNA_POL_PHAGE_1"/>
    <property type="match status" value="1"/>
</dbReference>
<proteinExistence type="inferred from homology"/>
<keyword evidence="12" id="KW-0614">Plasmid</keyword>
<dbReference type="Gene3D" id="1.10.150.20">
    <property type="entry name" value="5' to 3' exonuclease, C-terminal subdomain"/>
    <property type="match status" value="1"/>
</dbReference>
<keyword evidence="9" id="KW-0175">Coiled coil</keyword>
<dbReference type="Pfam" id="PF00940">
    <property type="entry name" value="RNA_pol"/>
    <property type="match status" value="1"/>
</dbReference>
<comment type="similarity">
    <text evidence="1 8">Belongs to the phage and mitochondrial RNA polymerase family.</text>
</comment>
<dbReference type="GO" id="GO:0006390">
    <property type="term" value="P:mitochondrial transcription"/>
    <property type="evidence" value="ECO:0007669"/>
    <property type="project" value="TreeGrafter"/>
</dbReference>
<evidence type="ECO:0000256" key="4">
    <source>
        <dbReference type="ARBA" id="ARBA00022679"/>
    </source>
</evidence>
<comment type="function">
    <text evidence="8">DNA-dependent RNA polymerase catalyzes the transcription of DNA into RNA using the four ribonucleoside triphosphates as substrates.</text>
</comment>
<keyword evidence="5 8" id="KW-0548">Nucleotidyltransferase</keyword>
<protein>
    <recommendedName>
        <fullName evidence="2 8">DNA-directed RNA polymerase</fullName>
        <ecNumber evidence="2 8">2.7.7.6</ecNumber>
    </recommendedName>
</protein>
<dbReference type="InterPro" id="IPR037159">
    <property type="entry name" value="RNA_POL_N_sf"/>
</dbReference>
<geneLocation type="plasmid" evidence="12">
    <name>pK1Ag_1</name>
</geneLocation>
<evidence type="ECO:0000256" key="2">
    <source>
        <dbReference type="ARBA" id="ARBA00012418"/>
    </source>
</evidence>
<evidence type="ECO:0000256" key="10">
    <source>
        <dbReference type="SAM" id="MobiDB-lite"/>
    </source>
</evidence>
<reference evidence="12" key="1">
    <citation type="submission" date="2021-04" db="EMBL/GenBank/DDBJ databases">
        <title>Transfer of mitochondrial tRNA genes to linear plasmids in fungi facilitates loss of such genes from mitochondrial DNA.</title>
        <authorList>
            <person name="Nieuwenhuis M."/>
            <person name="Groeneveld J."/>
            <person name="Aanen D.K."/>
        </authorList>
    </citation>
    <scope>NUCLEOTIDE SEQUENCE</scope>
    <source>
        <plasmid evidence="12">pK1Ag_1</plasmid>
    </source>
</reference>
<comment type="catalytic activity">
    <reaction evidence="7 8">
        <text>RNA(n) + a ribonucleoside 5'-triphosphate = RNA(n+1) + diphosphate</text>
        <dbReference type="Rhea" id="RHEA:21248"/>
        <dbReference type="Rhea" id="RHEA-COMP:14527"/>
        <dbReference type="Rhea" id="RHEA-COMP:17342"/>
        <dbReference type="ChEBI" id="CHEBI:33019"/>
        <dbReference type="ChEBI" id="CHEBI:61557"/>
        <dbReference type="ChEBI" id="CHEBI:140395"/>
        <dbReference type="EC" id="2.7.7.6"/>
    </reaction>
</comment>
<dbReference type="GO" id="GO:0003899">
    <property type="term" value="F:DNA-directed RNA polymerase activity"/>
    <property type="evidence" value="ECO:0007669"/>
    <property type="project" value="UniProtKB-EC"/>
</dbReference>
<name>A0A8F1D5H6_9AGAR</name>
<dbReference type="EC" id="2.7.7.6" evidence="2 8"/>
<keyword evidence="6 8" id="KW-0804">Transcription</keyword>
<gene>
    <name evidence="12" type="primary">rpo</name>
</gene>
<evidence type="ECO:0000256" key="5">
    <source>
        <dbReference type="ARBA" id="ARBA00022695"/>
    </source>
</evidence>
<dbReference type="InterPro" id="IPR043502">
    <property type="entry name" value="DNA/RNA_pol_sf"/>
</dbReference>
<keyword evidence="3 8" id="KW-0240">DNA-directed RNA polymerase</keyword>
<evidence type="ECO:0000259" key="11">
    <source>
        <dbReference type="Pfam" id="PF00940"/>
    </source>
</evidence>
<dbReference type="Gene3D" id="1.10.287.280">
    <property type="match status" value="1"/>
</dbReference>
<dbReference type="GO" id="GO:0001018">
    <property type="term" value="F:mitochondrial promoter sequence-specific DNA binding"/>
    <property type="evidence" value="ECO:0007669"/>
    <property type="project" value="TreeGrafter"/>
</dbReference>
<dbReference type="InterPro" id="IPR002092">
    <property type="entry name" value="DNA-dir_Rpol_phage-type"/>
</dbReference>
<accession>A0A8F1D5H6</accession>
<evidence type="ECO:0000256" key="1">
    <source>
        <dbReference type="ARBA" id="ARBA00009493"/>
    </source>
</evidence>
<evidence type="ECO:0000256" key="3">
    <source>
        <dbReference type="ARBA" id="ARBA00022478"/>
    </source>
</evidence>
<evidence type="ECO:0000256" key="9">
    <source>
        <dbReference type="SAM" id="Coils"/>
    </source>
</evidence>
<evidence type="ECO:0000313" key="12">
    <source>
        <dbReference type="EMBL" id="QWO71396.1"/>
    </source>
</evidence>
<dbReference type="PANTHER" id="PTHR10102">
    <property type="entry name" value="DNA-DIRECTED RNA POLYMERASE, MITOCHONDRIAL"/>
    <property type="match status" value="1"/>
</dbReference>
<sequence length="1155" mass="134450">MKSWKYVKYITIISFTQAELIKNPMLNQVQYSSIASSFLLLKKPKFDFLSGEMYWKLRQNYLGKDLFIFVIPSIEDSIGLKTEVSYILPDDLRVESNYRVIRIPYNQFYRVDEIKRTFIDNGHLDRCIFLFENLYYREIVSNLAMFNLFISGGSNSLKHSYSPVQSRLGRFLMSWFEDYEFDELMRLSFTHKNKEIKYLNWRTKDIRKLLGEFTEVDRFNFVFDKDKLKEDLAKKIAKLKSKSTENNLTSIKESEEGTATGATDISSDSTQEESSGKIVVGRGNSSNNTSTSINLNNSFSSKKNKSFSVEPFPSSVNGIKREIHTFSNLKYNSATAVKVAETDTEGINYPISRREDRKNKKSQSHIFSFFNFVKNIIDDSKLEPEKAQAVIESKWLDITKEYFDNDQNLVQNNPNKIYPLLLEAKKSLDILEKNKRISRKFSSNLINKNLNRMELILLTFSYGITYSNRLSYTKICQILGDQILYYLFRNTVHEYETWAEYSFKVKEIESPEFSIYLGDFFMNLLSVYPHDIFERINNPASFYTKETASLIINPTYLEDIRKNLILLPYTLPMICKPNEWSEKSFGGFLENKIKEVSIITGSSRQGHKVENKEALFKAINYLNSIQFGINNLLLDYLSKEGKYLLEDMKSQDDVQRDLTLEIARLFSKVPFYLNVNADWRGRLYTRSFFITYQGGDLSSALLNFWKGESLTEDGLNFLYIHGANNHNENQISKASFEDRIQWVKNNYKKIVNLDKSLILSAEKPFIFLAFCLNMKKLDKDRDATIYTPVFLDATCSGIQHLAALLLDSELANSVNLTDYYINNKPNDIYVKLLGHINMAINEFGEENPEFANLALVKLNRKEVKESIMTKVYNVSKYGMAQQLQSKFKVKINPSLSKEENIASNLEESLLKKNKKNKKKQEKIYYTVKDKNNKVVFLSKKDIFQIATIIDQQIFVVYPSLNNIYSYFLNMSKIMVKLGIPITWITPAGMKITQNYLKSKQSIISISLFNVRKKMVLREYSDETDNQKQNNAIIPNIIHSLDATHLINLINKNEKEKLKHIITIHDCFGTHPNSMGELSYRVRIEFIALYLQENFLETFHQRLIQSIKDNNFEIFKINPYSELFVRFDYGLIKVPDIPKLGDLDLKKILSSKYMIN</sequence>
<dbReference type="Gene3D" id="1.10.1320.10">
    <property type="entry name" value="DNA-directed RNA polymerase, N-terminal domain"/>
    <property type="match status" value="1"/>
</dbReference>
<feature type="region of interest" description="Disordered" evidence="10">
    <location>
        <begin position="246"/>
        <end position="297"/>
    </location>
</feature>
<dbReference type="InterPro" id="IPR046950">
    <property type="entry name" value="DNA-dir_Rpol_C_phage-type"/>
</dbReference>